<dbReference type="Proteomes" id="UP000273828">
    <property type="component" value="Unassembled WGS sequence"/>
</dbReference>
<reference evidence="2 3" key="1">
    <citation type="submission" date="2018-10" db="EMBL/GenBank/DDBJ databases">
        <title>Natrarchaeobius chitinivorans gen. nov., sp. nov., and Natrarchaeobius haloalkaliphilus sp. nov., alkaliphilic, chitin-utilizing haloarchaea from hypersaline alkaline lakes.</title>
        <authorList>
            <person name="Sorokin D.Y."/>
            <person name="Elcheninov A.G."/>
            <person name="Kostrikina N.A."/>
            <person name="Bale N.J."/>
            <person name="Sinninghe Damste J.S."/>
            <person name="Khijniak T.V."/>
            <person name="Kublanov I.V."/>
            <person name="Toshchakov S.V."/>
        </authorList>
    </citation>
    <scope>NUCLEOTIDE SEQUENCE [LARGE SCALE GENOMIC DNA]</scope>
    <source>
        <strain evidence="2 3">AArcht-Sl</strain>
    </source>
</reference>
<name>A0A3N6M0I8_9EURY</name>
<dbReference type="InterPro" id="IPR036390">
    <property type="entry name" value="WH_DNA-bd_sf"/>
</dbReference>
<dbReference type="EMBL" id="REFY01000004">
    <property type="protein sequence ID" value="RQG89150.1"/>
    <property type="molecule type" value="Genomic_DNA"/>
</dbReference>
<dbReference type="Gene3D" id="1.10.10.10">
    <property type="entry name" value="Winged helix-like DNA-binding domain superfamily/Winged helix DNA-binding domain"/>
    <property type="match status" value="1"/>
</dbReference>
<gene>
    <name evidence="2" type="ORF">EA462_12325</name>
</gene>
<dbReference type="SUPFAM" id="SSF46785">
    <property type="entry name" value="Winged helix' DNA-binding domain"/>
    <property type="match status" value="1"/>
</dbReference>
<dbReference type="InterPro" id="IPR002831">
    <property type="entry name" value="Tscrpt_reg_TrmB_N"/>
</dbReference>
<sequence>MMPTNTRSVTVPNDLQSPRAKLVYLALVSAGEATTTELQNRFGLSKLTLLPILRSLVAKGLVRRTERGYHCR</sequence>
<organism evidence="2 3">
    <name type="scientific">Natrarchaeobius halalkaliphilus</name>
    <dbReference type="NCBI Taxonomy" id="1679091"/>
    <lineage>
        <taxon>Archaea</taxon>
        <taxon>Methanobacteriati</taxon>
        <taxon>Methanobacteriota</taxon>
        <taxon>Stenosarchaea group</taxon>
        <taxon>Halobacteria</taxon>
        <taxon>Halobacteriales</taxon>
        <taxon>Natrialbaceae</taxon>
        <taxon>Natrarchaeobius</taxon>
    </lineage>
</organism>
<evidence type="ECO:0000313" key="3">
    <source>
        <dbReference type="Proteomes" id="UP000273828"/>
    </source>
</evidence>
<evidence type="ECO:0000259" key="1">
    <source>
        <dbReference type="Pfam" id="PF01978"/>
    </source>
</evidence>
<dbReference type="RefSeq" id="WP_124178841.1">
    <property type="nucleotide sequence ID" value="NZ_REFY01000004.1"/>
</dbReference>
<comment type="caution">
    <text evidence="2">The sequence shown here is derived from an EMBL/GenBank/DDBJ whole genome shotgun (WGS) entry which is preliminary data.</text>
</comment>
<dbReference type="Pfam" id="PF01978">
    <property type="entry name" value="TrmB"/>
    <property type="match status" value="1"/>
</dbReference>
<accession>A0A3N6M0I8</accession>
<keyword evidence="3" id="KW-1185">Reference proteome</keyword>
<dbReference type="InterPro" id="IPR036388">
    <property type="entry name" value="WH-like_DNA-bd_sf"/>
</dbReference>
<evidence type="ECO:0000313" key="2">
    <source>
        <dbReference type="EMBL" id="RQG89150.1"/>
    </source>
</evidence>
<protein>
    <submittedName>
        <fullName evidence="2">MarR family transcriptional regulator</fullName>
    </submittedName>
</protein>
<dbReference type="OrthoDB" id="182995at2157"/>
<feature type="domain" description="Transcription regulator TrmB N-terminal" evidence="1">
    <location>
        <begin position="23"/>
        <end position="70"/>
    </location>
</feature>
<dbReference type="AlphaFoldDB" id="A0A3N6M0I8"/>
<proteinExistence type="predicted"/>